<name>A0ABU7E1G9_9TELE</name>
<proteinExistence type="predicted"/>
<gene>
    <name evidence="2" type="ORF">CHARACLAT_012339</name>
</gene>
<accession>A0ABU7E1G9</accession>
<sequence>MRSLAAARVKCCKFPFAKNEPYRFQHGRSSTRGCGRQKTGCWRKPPGSLHRLPPMGSLPPPGYLPGSVPGLPPPGSLPPPAPSLPPSTGSRPLGGLQTG</sequence>
<reference evidence="2 3" key="1">
    <citation type="submission" date="2021-06" db="EMBL/GenBank/DDBJ databases">
        <authorList>
            <person name="Palmer J.M."/>
        </authorList>
    </citation>
    <scope>NUCLEOTIDE SEQUENCE [LARGE SCALE GENOMIC DNA]</scope>
    <source>
        <strain evidence="2 3">CL_MEX2019</strain>
        <tissue evidence="2">Muscle</tissue>
    </source>
</reference>
<evidence type="ECO:0000256" key="1">
    <source>
        <dbReference type="SAM" id="MobiDB-lite"/>
    </source>
</evidence>
<keyword evidence="3" id="KW-1185">Reference proteome</keyword>
<comment type="caution">
    <text evidence="2">The sequence shown here is derived from an EMBL/GenBank/DDBJ whole genome shotgun (WGS) entry which is preliminary data.</text>
</comment>
<evidence type="ECO:0000313" key="3">
    <source>
        <dbReference type="Proteomes" id="UP001352852"/>
    </source>
</evidence>
<organism evidence="2 3">
    <name type="scientific">Characodon lateralis</name>
    <dbReference type="NCBI Taxonomy" id="208331"/>
    <lineage>
        <taxon>Eukaryota</taxon>
        <taxon>Metazoa</taxon>
        <taxon>Chordata</taxon>
        <taxon>Craniata</taxon>
        <taxon>Vertebrata</taxon>
        <taxon>Euteleostomi</taxon>
        <taxon>Actinopterygii</taxon>
        <taxon>Neopterygii</taxon>
        <taxon>Teleostei</taxon>
        <taxon>Neoteleostei</taxon>
        <taxon>Acanthomorphata</taxon>
        <taxon>Ovalentaria</taxon>
        <taxon>Atherinomorphae</taxon>
        <taxon>Cyprinodontiformes</taxon>
        <taxon>Goodeidae</taxon>
        <taxon>Characodon</taxon>
    </lineage>
</organism>
<evidence type="ECO:0000313" key="2">
    <source>
        <dbReference type="EMBL" id="MED6280591.1"/>
    </source>
</evidence>
<dbReference type="Proteomes" id="UP001352852">
    <property type="component" value="Unassembled WGS sequence"/>
</dbReference>
<feature type="region of interest" description="Disordered" evidence="1">
    <location>
        <begin position="26"/>
        <end position="99"/>
    </location>
</feature>
<feature type="compositionally biased region" description="Pro residues" evidence="1">
    <location>
        <begin position="70"/>
        <end position="85"/>
    </location>
</feature>
<dbReference type="EMBL" id="JAHUTJ010041839">
    <property type="protein sequence ID" value="MED6280591.1"/>
    <property type="molecule type" value="Genomic_DNA"/>
</dbReference>
<protein>
    <submittedName>
        <fullName evidence="2">Uncharacterized protein</fullName>
    </submittedName>
</protein>